<sequence length="940" mass="105716">MSEPEESLAVPDSTTKEQRLGFSHGEDVLLQRKDGKYYLGTVVEVDLTRERCLVKFLDNTSSWSSVKELTKLAMPDSDVMCVLCKKSQPKAEDDIVVCDKCGRGYHQLCHQPQITKEETVPEAHWICKRCVESQPRNREPVEPKKSMVKANIRKVCSGRDQPQPPPDDTTKLPYDPDMLSWDAHHRVNAEQIYCYCGLNGEWYTQMLQCARCKQWFHEKCVSCLTYPLYSGDRFYVFVCSMCNYGKEFVRRLELKWVDLVHLMLYNLTVYNAKKYYDLDTVIVPYANDNWNTLQLPPRIRDVSAQIRRESILAILTNNRNRFKCGREIKKRTTIWGLRVRLPPPCPVVHLPTSGIIDDSVLRRCWGANKRLQYLPPPIGPVCLPESTKQLNALQQSPAENLEIPVNPSDVVMRGTIYQNSEAEQSSCPSPSPPGQTTQSLRERYSGGGFVKKSVPFPKLSLQRRRRLMALGSSRERMLRKHKKREKGNAESAIIKSQGVRDARYKKARKLLKNAIAKVRGKDDAGGCEGKRSVKPKRKSRRERVPADGNGAVLESNSRYICLSQSKCRTSDASDLPPTPPTSVSGPPTPPAATSAISELSVPSSVDLLHPLPPSTPADTSGDETSSRGTLDSFIPPPKDFEGKNNPFRNLSDLLGSPCVPPVAGTSSTPLAYPNHCPITLPLPLTPVISQPPIARPAKRQLSEKDIIVDRNGQVKRRRQHRRGRPSQHHHQHPHQHQSQSQSQAQSQAQSHSHQHQKQLHHLHHHHHHHHHLHHHNQNQQQQHAQASTQQQGQVLSQQFQPTASKTAAIIPARNNDVKNEFVRNLRSSFNSSSSSANSQIGNCVDYALNGRRLRQRQSSEKPPVPDPQPPKRGGVLSSPKCSPIKQNAPDISMDDLKSSVNIYFGAANRIAAGEKFVVRAKRIGPNSQAQYLIEWEGPNT</sequence>
<dbReference type="InterPro" id="IPR011011">
    <property type="entry name" value="Znf_FYVE_PHD"/>
</dbReference>
<dbReference type="Gene3D" id="2.30.30.140">
    <property type="match status" value="1"/>
</dbReference>
<dbReference type="PROSITE" id="PS50016">
    <property type="entry name" value="ZF_PHD_2"/>
    <property type="match status" value="1"/>
</dbReference>
<dbReference type="PANTHER" id="PTHR12628:SF21">
    <property type="entry name" value="PHD-TYPE DOMAIN-CONTAINING PROTEIN"/>
    <property type="match status" value="1"/>
</dbReference>
<protein>
    <submittedName>
        <fullName evidence="12">Polycomb protein Pcl isoform X1</fullName>
    </submittedName>
</protein>
<feature type="region of interest" description="Disordered" evidence="9">
    <location>
        <begin position="419"/>
        <end position="439"/>
    </location>
</feature>
<dbReference type="Pfam" id="PF14061">
    <property type="entry name" value="Mtf2_C"/>
    <property type="match status" value="1"/>
</dbReference>
<evidence type="ECO:0000256" key="8">
    <source>
        <dbReference type="PROSITE-ProRule" id="PRU00146"/>
    </source>
</evidence>
<evidence type="ECO:0000313" key="11">
    <source>
        <dbReference type="Proteomes" id="UP000694920"/>
    </source>
</evidence>
<dbReference type="Gene3D" id="3.90.980.20">
    <property type="match status" value="1"/>
</dbReference>
<dbReference type="InterPro" id="IPR001965">
    <property type="entry name" value="Znf_PHD"/>
</dbReference>
<feature type="compositionally biased region" description="Basic residues" evidence="9">
    <location>
        <begin position="752"/>
        <end position="776"/>
    </location>
</feature>
<feature type="compositionally biased region" description="Pro residues" evidence="9">
    <location>
        <begin position="576"/>
        <end position="590"/>
    </location>
</feature>
<keyword evidence="6" id="KW-0156">Chromatin regulator</keyword>
<feature type="compositionally biased region" description="Low complexity" evidence="9">
    <location>
        <begin position="736"/>
        <end position="751"/>
    </location>
</feature>
<keyword evidence="7" id="KW-0539">Nucleus</keyword>
<keyword evidence="4 8" id="KW-0863">Zinc-finger</keyword>
<gene>
    <name evidence="12" type="primary">LOC107267110</name>
</gene>
<dbReference type="Pfam" id="PF00628">
    <property type="entry name" value="PHD"/>
    <property type="match status" value="1"/>
</dbReference>
<keyword evidence="2" id="KW-0479">Metal-binding</keyword>
<dbReference type="Proteomes" id="UP000694920">
    <property type="component" value="Unplaced"/>
</dbReference>
<dbReference type="GO" id="GO:0008270">
    <property type="term" value="F:zinc ion binding"/>
    <property type="evidence" value="ECO:0007669"/>
    <property type="project" value="UniProtKB-KW"/>
</dbReference>
<feature type="compositionally biased region" description="Basic residues" evidence="9">
    <location>
        <begin position="713"/>
        <end position="735"/>
    </location>
</feature>
<dbReference type="InterPro" id="IPR019787">
    <property type="entry name" value="Znf_PHD-finger"/>
</dbReference>
<dbReference type="SMART" id="SM00249">
    <property type="entry name" value="PHD"/>
    <property type="match status" value="2"/>
</dbReference>
<dbReference type="RefSeq" id="XP_015593866.1">
    <property type="nucleotide sequence ID" value="XM_015738380.2"/>
</dbReference>
<dbReference type="AlphaFoldDB" id="A0AAJ7FIS9"/>
<feature type="region of interest" description="Disordered" evidence="9">
    <location>
        <begin position="519"/>
        <end position="550"/>
    </location>
</feature>
<evidence type="ECO:0000259" key="10">
    <source>
        <dbReference type="PROSITE" id="PS50016"/>
    </source>
</evidence>
<evidence type="ECO:0000256" key="7">
    <source>
        <dbReference type="ARBA" id="ARBA00023242"/>
    </source>
</evidence>
<keyword evidence="3" id="KW-0677">Repeat</keyword>
<evidence type="ECO:0000256" key="1">
    <source>
        <dbReference type="ARBA" id="ARBA00004123"/>
    </source>
</evidence>
<keyword evidence="11" id="KW-1185">Reference proteome</keyword>
<accession>A0AAJ7FIS9</accession>
<dbReference type="PROSITE" id="PS01359">
    <property type="entry name" value="ZF_PHD_1"/>
    <property type="match status" value="2"/>
</dbReference>
<dbReference type="InterPro" id="IPR019786">
    <property type="entry name" value="Zinc_finger_PHD-type_CS"/>
</dbReference>
<dbReference type="FunFam" id="3.90.980.20:FF:000001">
    <property type="entry name" value="metal-response element-binding transcription factor 2 isoform X1"/>
    <property type="match status" value="1"/>
</dbReference>
<evidence type="ECO:0000256" key="2">
    <source>
        <dbReference type="ARBA" id="ARBA00022723"/>
    </source>
</evidence>
<dbReference type="GO" id="GO:0045814">
    <property type="term" value="P:negative regulation of gene expression, epigenetic"/>
    <property type="evidence" value="ECO:0007669"/>
    <property type="project" value="TreeGrafter"/>
</dbReference>
<dbReference type="KEGG" id="ccin:107267110"/>
<name>A0AAJ7FIS9_CEPCN</name>
<feature type="region of interest" description="Disordered" evidence="9">
    <location>
        <begin position="568"/>
        <end position="644"/>
    </location>
</feature>
<dbReference type="GO" id="GO:0003682">
    <property type="term" value="F:chromatin binding"/>
    <property type="evidence" value="ECO:0007669"/>
    <property type="project" value="TreeGrafter"/>
</dbReference>
<evidence type="ECO:0000256" key="6">
    <source>
        <dbReference type="ARBA" id="ARBA00022853"/>
    </source>
</evidence>
<feature type="region of interest" description="Disordered" evidence="9">
    <location>
        <begin position="854"/>
        <end position="881"/>
    </location>
</feature>
<evidence type="ECO:0000313" key="12">
    <source>
        <dbReference type="RefSeq" id="XP_015593866.1"/>
    </source>
</evidence>
<organism evidence="11 12">
    <name type="scientific">Cephus cinctus</name>
    <name type="common">Wheat stem sawfly</name>
    <dbReference type="NCBI Taxonomy" id="211228"/>
    <lineage>
        <taxon>Eukaryota</taxon>
        <taxon>Metazoa</taxon>
        <taxon>Ecdysozoa</taxon>
        <taxon>Arthropoda</taxon>
        <taxon>Hexapoda</taxon>
        <taxon>Insecta</taxon>
        <taxon>Pterygota</taxon>
        <taxon>Neoptera</taxon>
        <taxon>Endopterygota</taxon>
        <taxon>Hymenoptera</taxon>
        <taxon>Cephoidea</taxon>
        <taxon>Cephidae</taxon>
        <taxon>Cephus</taxon>
    </lineage>
</organism>
<comment type="subcellular location">
    <subcellularLocation>
        <location evidence="1">Nucleus</location>
    </subcellularLocation>
</comment>
<proteinExistence type="predicted"/>
<evidence type="ECO:0000256" key="3">
    <source>
        <dbReference type="ARBA" id="ARBA00022737"/>
    </source>
</evidence>
<dbReference type="GeneID" id="107267110"/>
<evidence type="ECO:0000256" key="9">
    <source>
        <dbReference type="SAM" id="MobiDB-lite"/>
    </source>
</evidence>
<reference evidence="12" key="1">
    <citation type="submission" date="2025-08" db="UniProtKB">
        <authorList>
            <consortium name="RefSeq"/>
        </authorList>
    </citation>
    <scope>IDENTIFICATION</scope>
</reference>
<dbReference type="CTD" id="37069"/>
<dbReference type="SUPFAM" id="SSF57903">
    <property type="entry name" value="FYVE/PHD zinc finger"/>
    <property type="match status" value="2"/>
</dbReference>
<dbReference type="PANTHER" id="PTHR12628">
    <property type="entry name" value="POLYCOMB-LIKE TRANSCRIPTION FACTOR"/>
    <property type="match status" value="1"/>
</dbReference>
<evidence type="ECO:0000256" key="4">
    <source>
        <dbReference type="ARBA" id="ARBA00022771"/>
    </source>
</evidence>
<keyword evidence="5" id="KW-0862">Zinc</keyword>
<feature type="compositionally biased region" description="Low complexity" evidence="9">
    <location>
        <begin position="777"/>
        <end position="800"/>
    </location>
</feature>
<feature type="region of interest" description="Disordered" evidence="9">
    <location>
        <begin position="695"/>
        <end position="800"/>
    </location>
</feature>
<evidence type="ECO:0000256" key="5">
    <source>
        <dbReference type="ARBA" id="ARBA00022833"/>
    </source>
</evidence>
<dbReference type="InterPro" id="IPR025894">
    <property type="entry name" value="Mtf2_C_dom"/>
</dbReference>
<feature type="domain" description="PHD-type" evidence="10">
    <location>
        <begin position="78"/>
        <end position="133"/>
    </location>
</feature>
<dbReference type="GO" id="GO:0005634">
    <property type="term" value="C:nucleus"/>
    <property type="evidence" value="ECO:0007669"/>
    <property type="project" value="UniProtKB-SubCell"/>
</dbReference>
<dbReference type="GO" id="GO:0003677">
    <property type="term" value="F:DNA binding"/>
    <property type="evidence" value="ECO:0007669"/>
    <property type="project" value="TreeGrafter"/>
</dbReference>
<dbReference type="Gene3D" id="3.30.40.10">
    <property type="entry name" value="Zinc/RING finger domain, C3HC4 (zinc finger)"/>
    <property type="match status" value="1"/>
</dbReference>
<dbReference type="InterPro" id="IPR013083">
    <property type="entry name" value="Znf_RING/FYVE/PHD"/>
</dbReference>
<feature type="compositionally biased region" description="Polar residues" evidence="9">
    <location>
        <begin position="616"/>
        <end position="629"/>
    </location>
</feature>
<feature type="compositionally biased region" description="Basic residues" evidence="9">
    <location>
        <begin position="532"/>
        <end position="541"/>
    </location>
</feature>
<feature type="compositionally biased region" description="Basic and acidic residues" evidence="9">
    <location>
        <begin position="519"/>
        <end position="531"/>
    </location>
</feature>